<feature type="compositionally biased region" description="Low complexity" evidence="2">
    <location>
        <begin position="892"/>
        <end position="909"/>
    </location>
</feature>
<dbReference type="PANTHER" id="PTHR10857:SF106">
    <property type="entry name" value="C2 DOMAIN-CONTAINING PROTEIN"/>
    <property type="match status" value="1"/>
</dbReference>
<dbReference type="InterPro" id="IPR045052">
    <property type="entry name" value="Copine"/>
</dbReference>
<feature type="compositionally biased region" description="Low complexity" evidence="2">
    <location>
        <begin position="429"/>
        <end position="503"/>
    </location>
</feature>
<evidence type="ECO:0000256" key="2">
    <source>
        <dbReference type="SAM" id="MobiDB-lite"/>
    </source>
</evidence>
<feature type="compositionally biased region" description="Low complexity" evidence="2">
    <location>
        <begin position="1120"/>
        <end position="1153"/>
    </location>
</feature>
<sequence length="2080" mass="210003">MAEPGGIPSGTKASFARAVYVTVGARSIGADKAPFVVFYKSKGDGYELAERTETAAKGTEDPSFSIGLKTKYVSGKRPPYKLELYNERAPKMGLPAQEYLGEIEFKLRKLVAAPAFTLRVPMIHREKGEGGSTGSICVTGIIADSASAGAGFLRVKMKAEGLRRQGSLDPDPCIRFLAANASGDVQPVFETPPERRSTAPEWPSFRVPMLLLCQNDTAKKFTVSVLHYKEAAEPKELGSAELSVDDILGLSKRKGSVALELNGSKAGLLQIARAKVEAPMKLGSKDSKASGSASPMDSPRPAAAAAAASSGASSGATTPTSSRPASPKPGGAPPTKPAVPKPTSAKPSAAKPSSPAKPSAAKPASAKPSSPKPDASKPTTPKPGKPSAAKPTSAKPSSPAKPSAAKPTSAKPSSPKPDAAKPTTPKPVKPSAAKPTSAKPSSPAKPSAAKPASAKPSSPKPDAAKPSAAKPTSAKPSSPAKPSAAKPASAKPSSPKPDAAKPTTPKPVKPSAAKPTSAKPSSPAKPSAAKPASAKPSSPKPDAAKPSAAKPASAKPSSPKPDAAKPSAAKPASAKPSSPKPDAAKPSAAKPTSAKPSSPAKPSVAKPTSAKPSSPKPDAAKPSANQAEAAKPSSPKSVTPRKPEAGKQASDKPSPAKLGGGKLSSPTVRASKPSAAKAGATDKPSPQAGAASKPAASKASPQKPATGNKASGSPSAAKLARPASAASQSDGSPKPASSAAVKALAAAKATKPSLTPKPAKAGAASPSSPSTSKPSKPGSGVAKKASPAANAAKSSPSWVKKSPTAVSGASPVSKPSRPAGKTSAAGAKASPAKVAISSQAATSRKPLSPSPSVSKMASSPKPTGGVKDTPSRGLASNGAVAKPGKPSMSFIATKQQKQQLAEALEAGGADAVPAPKATILKPARLTPAPKPVKPASSPTPAAKKASPAVVKPAPRSVAGASGSSDDEARKNPPADPRDASHSPGAGAPVASAPAKSPATEPAKDSARPQFALWEPARGAAASLFPVDRYGAAMAAADEQLQREASAREPDPVSSSRQGSGGQHEASGSAGPAMRGPVPSSLTPERSPSPGLEDPATGVRFRDIQADATMLAWQRAGSATSVARATPPRASAPAATVSSPSAEAAAALAASGSRMRAHPPPAGPRPASAVRLARIGTSDSSPSGDRPNGSRPTPPRGASSSPGSHRKAPMSPTLAAIAAVPTPPSPSSAGRQQTPPAAASGEEALDQWAGSTYRSRILVSNEGAVPSGGWAGERMQGRPPLQSRPGGTHGAATPPRIRPAPAGEIGAIGTAFAPSAKQGALRMPPPAVDANTLDGWERSLLHLQSSVGAPGSAPGDDKSSGQPSAGAAAPSPWTHAMHALLGPLDLAPASDGQEAASRNRIAKFLPGSSEEAPESSDEASSSAAVLPVRTMGALLAVRVLKRAAAALAAMPGLDASGADASGASTAEASAAAAKGESEGEGDAAGEGEGDAQSESDAEGHSPSSRPHAPAARSADETEKALQAARLIVAAFSEATSWTPKPASSPEARAGVAAEHSPSLAVLPPVPASMELDPDAAAVVSTVRDVAAAMLKRERRAHGGVLGLLRWAADLPQLPADSGFTELDEAEARHSDSCSITAFVKRAVGAGPGRTRQTQPTAQDLEERAAAVEAAAQEAGRLLTRRAATLETRLNEMRASLASGSGDRHLRSSLQRGLDHVRQQQAQLSSALEAFRMRSFVEAVLGCGLHAARVALAAQRVPVLTLRQDLALCRRHLLIALAEASAVEVDVVGQTGGRLGSNGRDGAERGRIIADMPLQDAELYARQARSLLSEARVDGAADAAVGTSHLRRSFEQLGVALRDTAEAACAGGEERARQEREAVLEHIRKVVPVLAKRMAVDRDLKDKHSRLSGDLDRMKEAVANIMASQQAKVVALAEAVANAERRSDLKGEAAVAELAAPLDSSEKAVAARLAADVVRAETEAVVESSEVGEARLRRLNEQLDAEVAAAEAEVEQQERSLRGGQWMKLDKSPTERRLEAVTATIAAQQREAEALQADSPERDEAESAIDAILARVRRSLKADGSP</sequence>
<feature type="compositionally biased region" description="Basic and acidic residues" evidence="2">
    <location>
        <begin position="966"/>
        <end position="980"/>
    </location>
</feature>
<feature type="region of interest" description="Disordered" evidence="2">
    <location>
        <begin position="1035"/>
        <end position="1102"/>
    </location>
</feature>
<dbReference type="GO" id="GO:0005886">
    <property type="term" value="C:plasma membrane"/>
    <property type="evidence" value="ECO:0007669"/>
    <property type="project" value="TreeGrafter"/>
</dbReference>
<gene>
    <name evidence="3" type="ORF">FNF29_02075</name>
</gene>
<evidence type="ECO:0000313" key="3">
    <source>
        <dbReference type="EMBL" id="KAA0154931.1"/>
    </source>
</evidence>
<feature type="compositionally biased region" description="Low complexity" evidence="2">
    <location>
        <begin position="1496"/>
        <end position="1511"/>
    </location>
</feature>
<feature type="region of interest" description="Disordered" evidence="2">
    <location>
        <begin position="282"/>
        <end position="1011"/>
    </location>
</feature>
<feature type="compositionally biased region" description="Pro residues" evidence="2">
    <location>
        <begin position="326"/>
        <end position="340"/>
    </location>
</feature>
<feature type="compositionally biased region" description="Low complexity" evidence="2">
    <location>
        <begin position="818"/>
        <end position="835"/>
    </location>
</feature>
<feature type="compositionally biased region" description="Low complexity" evidence="2">
    <location>
        <begin position="509"/>
        <end position="624"/>
    </location>
</feature>
<feature type="compositionally biased region" description="Low complexity" evidence="2">
    <location>
        <begin position="385"/>
        <end position="423"/>
    </location>
</feature>
<feature type="compositionally biased region" description="Low complexity" evidence="2">
    <location>
        <begin position="933"/>
        <end position="958"/>
    </location>
</feature>
<protein>
    <recommendedName>
        <fullName evidence="5">C2 domain-containing protein</fullName>
    </recommendedName>
</protein>
<keyword evidence="1" id="KW-0175">Coiled coil</keyword>
<organism evidence="3 4">
    <name type="scientific">Cafeteria roenbergensis</name>
    <name type="common">Marine flagellate</name>
    <dbReference type="NCBI Taxonomy" id="33653"/>
    <lineage>
        <taxon>Eukaryota</taxon>
        <taxon>Sar</taxon>
        <taxon>Stramenopiles</taxon>
        <taxon>Bigyra</taxon>
        <taxon>Opalozoa</taxon>
        <taxon>Bicosoecida</taxon>
        <taxon>Cafeteriaceae</taxon>
        <taxon>Cafeteria</taxon>
    </lineage>
</organism>
<feature type="region of interest" description="Disordered" evidence="2">
    <location>
        <begin position="1383"/>
        <end position="1423"/>
    </location>
</feature>
<feature type="compositionally biased region" description="Low complexity" evidence="2">
    <location>
        <begin position="341"/>
        <end position="379"/>
    </location>
</feature>
<feature type="compositionally biased region" description="Low complexity" evidence="2">
    <location>
        <begin position="713"/>
        <end position="797"/>
    </location>
</feature>
<dbReference type="GO" id="GO:0071277">
    <property type="term" value="P:cellular response to calcium ion"/>
    <property type="evidence" value="ECO:0007669"/>
    <property type="project" value="TreeGrafter"/>
</dbReference>
<reference evidence="3 4" key="1">
    <citation type="submission" date="2019-07" db="EMBL/GenBank/DDBJ databases">
        <title>Genomes of Cafeteria roenbergensis.</title>
        <authorList>
            <person name="Fischer M.G."/>
            <person name="Hackl T."/>
            <person name="Roman M."/>
        </authorList>
    </citation>
    <scope>NUCLEOTIDE SEQUENCE [LARGE SCALE GENOMIC DNA]</scope>
    <source>
        <strain evidence="3 4">BVI</strain>
    </source>
</reference>
<dbReference type="EMBL" id="VLTN01000009">
    <property type="protein sequence ID" value="KAA0154931.1"/>
    <property type="molecule type" value="Genomic_DNA"/>
</dbReference>
<feature type="region of interest" description="Disordered" evidence="2">
    <location>
        <begin position="1315"/>
        <end position="1370"/>
    </location>
</feature>
<dbReference type="PANTHER" id="PTHR10857">
    <property type="entry name" value="COPINE"/>
    <property type="match status" value="1"/>
</dbReference>
<feature type="coiled-coil region" evidence="1">
    <location>
        <begin position="1987"/>
        <end position="2052"/>
    </location>
</feature>
<proteinExistence type="predicted"/>
<accession>A0A5A8CT32</accession>
<name>A0A5A8CT32_CAFRO</name>
<feature type="compositionally biased region" description="Basic and acidic residues" evidence="2">
    <location>
        <begin position="1039"/>
        <end position="1050"/>
    </location>
</feature>
<feature type="compositionally biased region" description="Low complexity" evidence="2">
    <location>
        <begin position="1290"/>
        <end position="1301"/>
    </location>
</feature>
<feature type="compositionally biased region" description="Low complexity" evidence="2">
    <location>
        <begin position="850"/>
        <end position="862"/>
    </location>
</feature>
<dbReference type="Proteomes" id="UP000323011">
    <property type="component" value="Unassembled WGS sequence"/>
</dbReference>
<evidence type="ECO:0008006" key="5">
    <source>
        <dbReference type="Google" id="ProtNLM"/>
    </source>
</evidence>
<feature type="compositionally biased region" description="Low complexity" evidence="2">
    <location>
        <begin position="1359"/>
        <end position="1370"/>
    </location>
</feature>
<evidence type="ECO:0000256" key="1">
    <source>
        <dbReference type="SAM" id="Coils"/>
    </source>
</evidence>
<feature type="compositionally biased region" description="Low complexity" evidence="2">
    <location>
        <begin position="289"/>
        <end position="325"/>
    </location>
</feature>
<feature type="compositionally biased region" description="Low complexity" evidence="2">
    <location>
        <begin position="981"/>
        <end position="998"/>
    </location>
</feature>
<feature type="compositionally biased region" description="Acidic residues" evidence="2">
    <location>
        <begin position="1477"/>
        <end position="1495"/>
    </location>
</feature>
<dbReference type="GO" id="GO:0005544">
    <property type="term" value="F:calcium-dependent phospholipid binding"/>
    <property type="evidence" value="ECO:0007669"/>
    <property type="project" value="InterPro"/>
</dbReference>
<comment type="caution">
    <text evidence="3">The sequence shown here is derived from an EMBL/GenBank/DDBJ whole genome shotgun (WGS) entry which is preliminary data.</text>
</comment>
<feature type="region of interest" description="Disordered" evidence="2">
    <location>
        <begin position="1114"/>
        <end position="1246"/>
    </location>
</feature>
<dbReference type="OMA" id="CESITLF"/>
<feature type="region of interest" description="Disordered" evidence="2">
    <location>
        <begin position="1262"/>
        <end position="1302"/>
    </location>
</feature>
<feature type="region of interest" description="Disordered" evidence="2">
    <location>
        <begin position="1466"/>
        <end position="1516"/>
    </location>
</feature>
<evidence type="ECO:0000313" key="4">
    <source>
        <dbReference type="Proteomes" id="UP000323011"/>
    </source>
</evidence>
<feature type="compositionally biased region" description="Low complexity" evidence="2">
    <location>
        <begin position="683"/>
        <end position="705"/>
    </location>
</feature>
<keyword evidence="4" id="KW-1185">Reference proteome</keyword>